<dbReference type="OMA" id="YIFRPIR"/>
<dbReference type="GO" id="GO:0005525">
    <property type="term" value="F:GTP binding"/>
    <property type="evidence" value="ECO:0007669"/>
    <property type="project" value="UniProtKB-KW"/>
</dbReference>
<dbReference type="GO" id="GO:0000398">
    <property type="term" value="P:mRNA splicing, via spliceosome"/>
    <property type="evidence" value="ECO:0007669"/>
    <property type="project" value="TreeGrafter"/>
</dbReference>
<dbReference type="InterPro" id="IPR035647">
    <property type="entry name" value="EFG_III/V"/>
</dbReference>
<dbReference type="PRINTS" id="PR00315">
    <property type="entry name" value="ELONGATNFCT"/>
</dbReference>
<dbReference type="GO" id="GO:0030623">
    <property type="term" value="F:U5 snRNA binding"/>
    <property type="evidence" value="ECO:0007669"/>
    <property type="project" value="TreeGrafter"/>
</dbReference>
<dbReference type="InterPro" id="IPR031950">
    <property type="entry name" value="EFTUD2_N"/>
</dbReference>
<dbReference type="FunFam" id="3.30.70.240:FF:000004">
    <property type="entry name" value="116 kDa U5 small nuclear ribonucleoprotein"/>
    <property type="match status" value="1"/>
</dbReference>
<dbReference type="FunFam" id="3.40.50.300:FF:000646">
    <property type="entry name" value="U5 small nuclear ribonucleoprotein component"/>
    <property type="match status" value="1"/>
</dbReference>
<protein>
    <recommendedName>
        <fullName evidence="8">Tr-type G domain-containing protein</fullName>
    </recommendedName>
</protein>
<dbReference type="InterPro" id="IPR009000">
    <property type="entry name" value="Transl_B-barrel_sf"/>
</dbReference>
<proteinExistence type="predicted"/>
<dbReference type="InterPro" id="IPR020568">
    <property type="entry name" value="Ribosomal_Su5_D2-typ_SF"/>
</dbReference>
<dbReference type="Pfam" id="PF00009">
    <property type="entry name" value="GTP_EFTU"/>
    <property type="match status" value="1"/>
</dbReference>
<dbReference type="InterPro" id="IPR000795">
    <property type="entry name" value="T_Tr_GTP-bd_dom"/>
</dbReference>
<feature type="region of interest" description="Disordered" evidence="7">
    <location>
        <begin position="20"/>
        <end position="42"/>
    </location>
</feature>
<accession>A0A0G4IZY2</accession>
<dbReference type="FunFam" id="3.30.70.870:FF:000002">
    <property type="entry name" value="Translation elongation factor 2"/>
    <property type="match status" value="1"/>
</dbReference>
<reference evidence="9 11" key="1">
    <citation type="submission" date="2015-02" db="EMBL/GenBank/DDBJ databases">
        <authorList>
            <person name="Chooi Y.-H."/>
        </authorList>
    </citation>
    <scope>NUCLEOTIDE SEQUENCE [LARGE SCALE GENOMIC DNA]</scope>
    <source>
        <strain evidence="9">E3</strain>
    </source>
</reference>
<evidence type="ECO:0000256" key="5">
    <source>
        <dbReference type="ARBA" id="ARBA00023187"/>
    </source>
</evidence>
<evidence type="ECO:0000313" key="10">
    <source>
        <dbReference type="EMBL" id="SPQ99417.1"/>
    </source>
</evidence>
<dbReference type="Gene3D" id="3.30.230.10">
    <property type="match status" value="1"/>
</dbReference>
<dbReference type="Gene3D" id="3.40.50.300">
    <property type="entry name" value="P-loop containing nucleotide triphosphate hydrolases"/>
    <property type="match status" value="1"/>
</dbReference>
<dbReference type="EMBL" id="OVEO01000011">
    <property type="protein sequence ID" value="SPQ99417.1"/>
    <property type="molecule type" value="Genomic_DNA"/>
</dbReference>
<dbReference type="SUPFAM" id="SSF54211">
    <property type="entry name" value="Ribosomal protein S5 domain 2-like"/>
    <property type="match status" value="1"/>
</dbReference>
<dbReference type="InterPro" id="IPR005225">
    <property type="entry name" value="Small_GTP-bd"/>
</dbReference>
<dbReference type="Proteomes" id="UP000039324">
    <property type="component" value="Unassembled WGS sequence"/>
</dbReference>
<dbReference type="SUPFAM" id="SSF52540">
    <property type="entry name" value="P-loop containing nucleoside triphosphate hydrolases"/>
    <property type="match status" value="1"/>
</dbReference>
<dbReference type="AlphaFoldDB" id="A0A0G4IZY2"/>
<dbReference type="CDD" id="cd04090">
    <property type="entry name" value="EF2_II_snRNP"/>
    <property type="match status" value="1"/>
</dbReference>
<dbReference type="SUPFAM" id="SSF54980">
    <property type="entry name" value="EF-G C-terminal domain-like"/>
    <property type="match status" value="2"/>
</dbReference>
<evidence type="ECO:0000256" key="7">
    <source>
        <dbReference type="SAM" id="MobiDB-lite"/>
    </source>
</evidence>
<dbReference type="InterPro" id="IPR027417">
    <property type="entry name" value="P-loop_NTPase"/>
</dbReference>
<evidence type="ECO:0000256" key="3">
    <source>
        <dbReference type="ARBA" id="ARBA00022741"/>
    </source>
</evidence>
<dbReference type="InterPro" id="IPR004161">
    <property type="entry name" value="EFTu-like_2"/>
</dbReference>
<evidence type="ECO:0000313" key="9">
    <source>
        <dbReference type="EMBL" id="CEP00817.1"/>
    </source>
</evidence>
<dbReference type="GO" id="GO:0046540">
    <property type="term" value="C:U4/U6 x U5 tri-snRNP complex"/>
    <property type="evidence" value="ECO:0007669"/>
    <property type="project" value="TreeGrafter"/>
</dbReference>
<evidence type="ECO:0000256" key="2">
    <source>
        <dbReference type="ARBA" id="ARBA00022664"/>
    </source>
</evidence>
<dbReference type="SMART" id="SM00838">
    <property type="entry name" value="EFG_C"/>
    <property type="match status" value="1"/>
</dbReference>
<dbReference type="GO" id="GO:0071007">
    <property type="term" value="C:U2-type catalytic step 2 spliceosome"/>
    <property type="evidence" value="ECO:0007669"/>
    <property type="project" value="TreeGrafter"/>
</dbReference>
<reference evidence="10 12" key="2">
    <citation type="submission" date="2018-03" db="EMBL/GenBank/DDBJ databases">
        <authorList>
            <person name="Fogelqvist J."/>
        </authorList>
    </citation>
    <scope>NUCLEOTIDE SEQUENCE [LARGE SCALE GENOMIC DNA]</scope>
</reference>
<dbReference type="CDD" id="cd04098">
    <property type="entry name" value="eEF2_C_snRNP"/>
    <property type="match status" value="1"/>
</dbReference>
<dbReference type="GO" id="GO:0005829">
    <property type="term" value="C:cytosol"/>
    <property type="evidence" value="ECO:0007669"/>
    <property type="project" value="TreeGrafter"/>
</dbReference>
<keyword evidence="5" id="KW-0508">mRNA splicing</keyword>
<comment type="subcellular location">
    <subcellularLocation>
        <location evidence="1">Nucleus</location>
    </subcellularLocation>
</comment>
<dbReference type="FunFam" id="2.40.30.10:FF:000029">
    <property type="entry name" value="116 kDa U5 small nuclear ribonucleoprotein component"/>
    <property type="match status" value="1"/>
</dbReference>
<keyword evidence="2" id="KW-0507">mRNA processing</keyword>
<sequence>MDDAEYDDFGNYIGGARFDEADGIGVESDGESDESVEQAAQSVSEMQMDREAAGSAAAAAQVVLYHDKSYFPSAEDVYAGAETLVQDEDTQPLETPIIAPIKGKCFEVLEKETPPETTFDWTFLTGLMDHPALIRNVAMIGHLHHGKTSIMDMLVRETHPRQWDPNVSTRYTDTRLDEQARQLSIKCVPMSLVLQSLRGKSYLVNLLDCPGHVNFSDETSAALRLADGALVVVDAVEGVMTQTTRALRHAVAEGVPLVLLINKVDRLLLELKLPPGDAYHKLVHTIEEVNSVLAGCGYSGRRLSPELGNVIFASALYSWSFTLPSFASLYAERHPSINAAALAKRLWGDWYVDEETGSFERRGDQRTFVAFVLEPLYKIYSHALGSEPGADLQALLAELGVFLTKKEMRQDPRPLLRLVLSKLFNNSAGLVDALVRHIPSPVDSAPSRVESIYTGDLTTEIAAGMQACDPHGQLMVNVTKLYSRSDGSVFDAFGRVMSGSVTVGDTVAVLRPGYSLDDPEDMSVCTITGIWVYQARYRVAVNRVQAGNWALFDGLDQAISKTATLTRPSPGDACVFRPLSFDTIACVKVAIEPINPSELPKMLDALRKIGKSYPLAHTKIEDSGEHIILGTGELYLDCILHDLRRMYADIEIKVADPVASFAETVVDTSSIRCFAETPNRMSRLTMIAEPLDEGLAGDIESGRINLSWERPRVAAFFQSPPYNWDVLAARTVWAFGPDPGNGPNVLIDDTLSDEADKRLLYSVRPSIVQGFQWGTREGPLCDEPIRNVKFKILEAQIAEQAMHRGGGQIIPTARRVVYSSFLLATPRLMEPVYSVHIQTPADCIAAIYKVLARRRGHVTKEVPKPGTPLFDVEAFVPVIDSFGFETDLRTHTQGQAFCVSVFDHWAIVPGDPLDKSIVLHPLEPSPPPALAREFMIKTRRRKGLSEDVTVSKFFDDPMLLELAKQDQELQAYADR</sequence>
<dbReference type="FunFam" id="3.30.230.10:FF:000009">
    <property type="entry name" value="116 kDa U5 small nuclear ribonucleoprotein component"/>
    <property type="match status" value="1"/>
</dbReference>
<dbReference type="OrthoDB" id="364892at2759"/>
<dbReference type="InterPro" id="IPR014721">
    <property type="entry name" value="Ribsml_uS5_D2-typ_fold_subgr"/>
</dbReference>
<feature type="domain" description="Tr-type G" evidence="8">
    <location>
        <begin position="132"/>
        <end position="339"/>
    </location>
</feature>
<dbReference type="CDD" id="cd04167">
    <property type="entry name" value="Snu114p"/>
    <property type="match status" value="1"/>
</dbReference>
<dbReference type="SUPFAM" id="SSF50447">
    <property type="entry name" value="Translation proteins"/>
    <property type="match status" value="1"/>
</dbReference>
<dbReference type="Proteomes" id="UP000290189">
    <property type="component" value="Unassembled WGS sequence"/>
</dbReference>
<evidence type="ECO:0000256" key="6">
    <source>
        <dbReference type="ARBA" id="ARBA00023242"/>
    </source>
</evidence>
<dbReference type="Pfam" id="PF03144">
    <property type="entry name" value="GTP_EFTU_D2"/>
    <property type="match status" value="1"/>
</dbReference>
<dbReference type="Gene3D" id="3.90.1430.10">
    <property type="entry name" value="Yeast translation eEF2 (G' domain)"/>
    <property type="match status" value="1"/>
</dbReference>
<name>A0A0G4IZY2_PLABS</name>
<geneLocation type="mitochondrion" evidence="10"/>
<dbReference type="STRING" id="37360.A0A0G4IZY2"/>
<keyword evidence="10" id="KW-0496">Mitochondrion</keyword>
<dbReference type="GO" id="GO:0003924">
    <property type="term" value="F:GTPase activity"/>
    <property type="evidence" value="ECO:0007669"/>
    <property type="project" value="InterPro"/>
</dbReference>
<evidence type="ECO:0000256" key="1">
    <source>
        <dbReference type="ARBA" id="ARBA00004123"/>
    </source>
</evidence>
<dbReference type="Gene3D" id="3.30.70.870">
    <property type="entry name" value="Elongation Factor G (Translational Gtpase), domain 3"/>
    <property type="match status" value="1"/>
</dbReference>
<gene>
    <name evidence="9" type="ORF">PBRA_008129</name>
    <name evidence="10" type="ORF">PLBR_LOCUS6632</name>
</gene>
<dbReference type="PROSITE" id="PS51722">
    <property type="entry name" value="G_TR_2"/>
    <property type="match status" value="1"/>
</dbReference>
<dbReference type="EMBL" id="CDSF01000102">
    <property type="protein sequence ID" value="CEP00817.1"/>
    <property type="molecule type" value="Genomic_DNA"/>
</dbReference>
<dbReference type="PANTHER" id="PTHR42908">
    <property type="entry name" value="TRANSLATION ELONGATION FACTOR-RELATED"/>
    <property type="match status" value="1"/>
</dbReference>
<dbReference type="InterPro" id="IPR000640">
    <property type="entry name" value="EFG_V-like"/>
</dbReference>
<dbReference type="CDD" id="cd16264">
    <property type="entry name" value="snRNP_III"/>
    <property type="match status" value="1"/>
</dbReference>
<dbReference type="SMART" id="SM00889">
    <property type="entry name" value="EFG_IV"/>
    <property type="match status" value="1"/>
</dbReference>
<evidence type="ECO:0000313" key="11">
    <source>
        <dbReference type="Proteomes" id="UP000039324"/>
    </source>
</evidence>
<evidence type="ECO:0000256" key="4">
    <source>
        <dbReference type="ARBA" id="ARBA00023134"/>
    </source>
</evidence>
<dbReference type="Gene3D" id="2.40.30.10">
    <property type="entry name" value="Translation factors"/>
    <property type="match status" value="1"/>
</dbReference>
<keyword evidence="4" id="KW-0342">GTP-binding</keyword>
<keyword evidence="3" id="KW-0547">Nucleotide-binding</keyword>
<dbReference type="NCBIfam" id="TIGR00231">
    <property type="entry name" value="small_GTP"/>
    <property type="match status" value="1"/>
</dbReference>
<keyword evidence="6" id="KW-0539">Nucleus</keyword>
<dbReference type="Pfam" id="PF03764">
    <property type="entry name" value="EFG_IV"/>
    <property type="match status" value="1"/>
</dbReference>
<dbReference type="Pfam" id="PF00679">
    <property type="entry name" value="EFG_C"/>
    <property type="match status" value="1"/>
</dbReference>
<dbReference type="CDD" id="cd01683">
    <property type="entry name" value="EF2_IV_snRNP"/>
    <property type="match status" value="1"/>
</dbReference>
<evidence type="ECO:0000259" key="8">
    <source>
        <dbReference type="PROSITE" id="PS51722"/>
    </source>
</evidence>
<keyword evidence="11" id="KW-1185">Reference proteome</keyword>
<evidence type="ECO:0000313" key="12">
    <source>
        <dbReference type="Proteomes" id="UP000290189"/>
    </source>
</evidence>
<dbReference type="InterPro" id="IPR005517">
    <property type="entry name" value="Transl_elong_EFG/EF2_IV"/>
</dbReference>
<dbReference type="Gene3D" id="3.30.70.240">
    <property type="match status" value="1"/>
</dbReference>
<dbReference type="PANTHER" id="PTHR42908:SF6">
    <property type="entry name" value="116 KDA U5 SMALL NUCLEAR RIBONUCLEOPROTEIN COMPONENT"/>
    <property type="match status" value="1"/>
</dbReference>
<dbReference type="InterPro" id="IPR035655">
    <property type="entry name" value="U5-116kDa_C"/>
</dbReference>
<organism evidence="9 11">
    <name type="scientific">Plasmodiophora brassicae</name>
    <name type="common">Clubroot disease agent</name>
    <dbReference type="NCBI Taxonomy" id="37360"/>
    <lineage>
        <taxon>Eukaryota</taxon>
        <taxon>Sar</taxon>
        <taxon>Rhizaria</taxon>
        <taxon>Endomyxa</taxon>
        <taxon>Phytomyxea</taxon>
        <taxon>Plasmodiophorida</taxon>
        <taxon>Plasmodiophoridae</taxon>
        <taxon>Plasmodiophora</taxon>
    </lineage>
</organism>
<dbReference type="InterPro" id="IPR044121">
    <property type="entry name" value="Snu114_GTP-bd"/>
</dbReference>
<dbReference type="Pfam" id="PF16004">
    <property type="entry name" value="EFTUD2"/>
    <property type="match status" value="1"/>
</dbReference>